<gene>
    <name evidence="1" type="ORF">BROSI_A2515</name>
</gene>
<comment type="caution">
    <text evidence="1">The sequence shown here is derived from an EMBL/GenBank/DDBJ whole genome shotgun (WGS) entry which is preliminary data.</text>
</comment>
<organism evidence="1 2">
    <name type="scientific">Candidatus Brocadia sinica JPN1</name>
    <dbReference type="NCBI Taxonomy" id="1197129"/>
    <lineage>
        <taxon>Bacteria</taxon>
        <taxon>Pseudomonadati</taxon>
        <taxon>Planctomycetota</taxon>
        <taxon>Candidatus Brocadiia</taxon>
        <taxon>Candidatus Brocadiales</taxon>
        <taxon>Candidatus Brocadiaceae</taxon>
        <taxon>Candidatus Brocadia</taxon>
    </lineage>
</organism>
<sequence length="471" mass="54484">MTNISLIDEQQQIEKTLIECRKLLTRSVTDLDRFSTPDKIEDNYSDFIRECYNSWKKAENLLVEKILLIENDLELLSNNKKDSSVEKNINLKVGLKIILELFFNTYIWITMNWDRSSVTKIFKGPKSGLLRHQNIDSVLKYVNDVNKSPNVFAVPLDFCRFSCIADILKVTYIEENKSIEFDFIEAKSGRVNEEILETIASEKDVSYFDFFNKYAEKGIKQMERCFRQQLNMSKNIDLIHANPGIYENPDNPEQKLFIVSDNSVSQLYTDTIERLLEAADHDNFAVDIVDDCLVIGVINHKNANIAALGEFDARLYVYHVFTNPQSFEDKNYPSNLPNILNKLPLKDWREGFGSVVLHPVAARQIADNFLMDLLFGRKRILYYFNADNFIALCKEHGLDVGFSSVKQANRQKSKGLAKGVPQFNGKFIRYSFRKMEMNLGEGIFHEIYYNWMRPKSIIDRLKSVGNNIATS</sequence>
<protein>
    <submittedName>
        <fullName evidence="1">Uncharacterized protein</fullName>
    </submittedName>
</protein>
<keyword evidence="2" id="KW-1185">Reference proteome</keyword>
<dbReference type="RefSeq" id="WP_052564038.1">
    <property type="nucleotide sequence ID" value="NZ_BAFN01000001.1"/>
</dbReference>
<accession>A0ABQ0JYY1</accession>
<evidence type="ECO:0000313" key="1">
    <source>
        <dbReference type="EMBL" id="GAN33980.1"/>
    </source>
</evidence>
<evidence type="ECO:0000313" key="2">
    <source>
        <dbReference type="Proteomes" id="UP000032309"/>
    </source>
</evidence>
<dbReference type="EMBL" id="BAFN01000001">
    <property type="protein sequence ID" value="GAN33980.1"/>
    <property type="molecule type" value="Genomic_DNA"/>
</dbReference>
<proteinExistence type="predicted"/>
<dbReference type="Proteomes" id="UP000032309">
    <property type="component" value="Unassembled WGS sequence"/>
</dbReference>
<name>A0ABQ0JYY1_9BACT</name>
<reference evidence="2" key="1">
    <citation type="journal article" date="2015" name="Genome Announc.">
        <title>Draft Genome Sequence of an Anaerobic Ammonium-Oxidizing Bacterium, "Candidatus Brocadia sinica".</title>
        <authorList>
            <person name="Oshiki M."/>
            <person name="Shinyako-Hata K."/>
            <person name="Satoh H."/>
            <person name="Okabe S."/>
        </authorList>
    </citation>
    <scope>NUCLEOTIDE SEQUENCE [LARGE SCALE GENOMIC DNA]</scope>
    <source>
        <strain evidence="2">JPN1</strain>
    </source>
</reference>